<evidence type="ECO:0000313" key="2">
    <source>
        <dbReference type="EMBL" id="GBM49077.1"/>
    </source>
</evidence>
<comment type="caution">
    <text evidence="2">The sequence shown here is derived from an EMBL/GenBank/DDBJ whole genome shotgun (WGS) entry which is preliminary data.</text>
</comment>
<name>A0A4Y2G750_ARAVE</name>
<evidence type="ECO:0000313" key="3">
    <source>
        <dbReference type="Proteomes" id="UP000499080"/>
    </source>
</evidence>
<protein>
    <recommendedName>
        <fullName evidence="1">DUF5641 domain-containing protein</fullName>
    </recommendedName>
</protein>
<dbReference type="Pfam" id="PF18701">
    <property type="entry name" value="DUF5641"/>
    <property type="match status" value="1"/>
</dbReference>
<reference evidence="2 3" key="1">
    <citation type="journal article" date="2019" name="Sci. Rep.">
        <title>Orb-weaving spider Araneus ventricosus genome elucidates the spidroin gene catalogue.</title>
        <authorList>
            <person name="Kono N."/>
            <person name="Nakamura H."/>
            <person name="Ohtoshi R."/>
            <person name="Moran D.A.P."/>
            <person name="Shinohara A."/>
            <person name="Yoshida Y."/>
            <person name="Fujiwara M."/>
            <person name="Mori M."/>
            <person name="Tomita M."/>
            <person name="Arakawa K."/>
        </authorList>
    </citation>
    <scope>NUCLEOTIDE SEQUENCE [LARGE SCALE GENOMIC DNA]</scope>
</reference>
<dbReference type="Proteomes" id="UP000499080">
    <property type="component" value="Unassembled WGS sequence"/>
</dbReference>
<evidence type="ECO:0000259" key="1">
    <source>
        <dbReference type="Pfam" id="PF18701"/>
    </source>
</evidence>
<dbReference type="AlphaFoldDB" id="A0A4Y2G750"/>
<sequence>MLVQKPKRKEVRQVKPCDIVIVGNDSYKRLDWPLGKITEMFPGKDGCTRVLKDKDYLCAIIFAANLLINRGVKFVMTSSQQTCFASGLVDSALLLCRKFVSKLPHHVCHDKLISRKIKLAASVHAIWVSSSFTSELVNPKLKYS</sequence>
<dbReference type="EMBL" id="BGPR01001239">
    <property type="protein sequence ID" value="GBM49077.1"/>
    <property type="molecule type" value="Genomic_DNA"/>
</dbReference>
<gene>
    <name evidence="2" type="ORF">AVEN_266437_1</name>
</gene>
<keyword evidence="3" id="KW-1185">Reference proteome</keyword>
<feature type="domain" description="DUF5641" evidence="1">
    <location>
        <begin position="8"/>
        <end position="52"/>
    </location>
</feature>
<organism evidence="2 3">
    <name type="scientific">Araneus ventricosus</name>
    <name type="common">Orbweaver spider</name>
    <name type="synonym">Epeira ventricosa</name>
    <dbReference type="NCBI Taxonomy" id="182803"/>
    <lineage>
        <taxon>Eukaryota</taxon>
        <taxon>Metazoa</taxon>
        <taxon>Ecdysozoa</taxon>
        <taxon>Arthropoda</taxon>
        <taxon>Chelicerata</taxon>
        <taxon>Arachnida</taxon>
        <taxon>Araneae</taxon>
        <taxon>Araneomorphae</taxon>
        <taxon>Entelegynae</taxon>
        <taxon>Araneoidea</taxon>
        <taxon>Araneidae</taxon>
        <taxon>Araneus</taxon>
    </lineage>
</organism>
<accession>A0A4Y2G750</accession>
<proteinExistence type="predicted"/>
<dbReference type="InterPro" id="IPR040676">
    <property type="entry name" value="DUF5641"/>
</dbReference>